<keyword evidence="3" id="KW-1185">Reference proteome</keyword>
<dbReference type="AlphaFoldDB" id="A0A835XQ07"/>
<feature type="region of interest" description="Disordered" evidence="1">
    <location>
        <begin position="402"/>
        <end position="424"/>
    </location>
</feature>
<proteinExistence type="predicted"/>
<dbReference type="Proteomes" id="UP000612055">
    <property type="component" value="Unassembled WGS sequence"/>
</dbReference>
<dbReference type="OrthoDB" id="197155at2759"/>
<feature type="compositionally biased region" description="Low complexity" evidence="1">
    <location>
        <begin position="308"/>
        <end position="357"/>
    </location>
</feature>
<evidence type="ECO:0000313" key="3">
    <source>
        <dbReference type="Proteomes" id="UP000612055"/>
    </source>
</evidence>
<comment type="caution">
    <text evidence="2">The sequence shown here is derived from an EMBL/GenBank/DDBJ whole genome shotgun (WGS) entry which is preliminary data.</text>
</comment>
<accession>A0A835XQ07</accession>
<gene>
    <name evidence="2" type="ORF">HYH03_014546</name>
</gene>
<protein>
    <submittedName>
        <fullName evidence="2">Uncharacterized protein</fullName>
    </submittedName>
</protein>
<name>A0A835XQ07_9CHLO</name>
<evidence type="ECO:0000256" key="1">
    <source>
        <dbReference type="SAM" id="MobiDB-lite"/>
    </source>
</evidence>
<evidence type="ECO:0000313" key="2">
    <source>
        <dbReference type="EMBL" id="KAG2486863.1"/>
    </source>
</evidence>
<dbReference type="EMBL" id="JAEHOE010000106">
    <property type="protein sequence ID" value="KAG2486863.1"/>
    <property type="molecule type" value="Genomic_DNA"/>
</dbReference>
<feature type="compositionally biased region" description="Pro residues" evidence="1">
    <location>
        <begin position="413"/>
        <end position="424"/>
    </location>
</feature>
<organism evidence="2 3">
    <name type="scientific">Edaphochlamys debaryana</name>
    <dbReference type="NCBI Taxonomy" id="47281"/>
    <lineage>
        <taxon>Eukaryota</taxon>
        <taxon>Viridiplantae</taxon>
        <taxon>Chlorophyta</taxon>
        <taxon>core chlorophytes</taxon>
        <taxon>Chlorophyceae</taxon>
        <taxon>CS clade</taxon>
        <taxon>Chlamydomonadales</taxon>
        <taxon>Chlamydomonadales incertae sedis</taxon>
        <taxon>Edaphochlamys</taxon>
    </lineage>
</organism>
<sequence length="424" mass="44794">MRKCLNEALNRLAPPDEAWRRSKHRLIVGMSRIEHLGGLKVAWKSTNLTDGIRGVNVDGHRFFDGGIAELVPDITPEQIGLNSDPAKGPVDPVFSIDICSWGNLREGYHICPGFDVPVGWFFFPHNPGVLNKLFRLGYARAAECFAKVDPAIMADLWRPGMELSLAHLPGICEQVDELVSYLRDADPFCCIDAMLSSRKKYSKPQTDRLERMHIKQLPLPDTEEVLAQAAKKQLSILTRPLAGMAAAAAEAAEAAGTLAAGAGEAQRHCGGVVMPSTPAAVREYEERHRRAAGGAASSRDGGERKGRGAAQRQGVAAAAPGSGKGATSSSSADASPAKALSAASSDTRTTASSAGAAQGPLDSPAQPTVPRHALRPLPPLCPSAWLKDEGLRVSSLESMAKLAGSGRGRRVAPLPPVPPPQAAS</sequence>
<reference evidence="2" key="1">
    <citation type="journal article" date="2020" name="bioRxiv">
        <title>Comparative genomics of Chlamydomonas.</title>
        <authorList>
            <person name="Craig R.J."/>
            <person name="Hasan A.R."/>
            <person name="Ness R.W."/>
            <person name="Keightley P.D."/>
        </authorList>
    </citation>
    <scope>NUCLEOTIDE SEQUENCE</scope>
    <source>
        <strain evidence="2">CCAP 11/70</strain>
    </source>
</reference>
<feature type="region of interest" description="Disordered" evidence="1">
    <location>
        <begin position="283"/>
        <end position="384"/>
    </location>
</feature>